<feature type="region of interest" description="Disordered" evidence="1">
    <location>
        <begin position="1"/>
        <end position="29"/>
    </location>
</feature>
<dbReference type="EMBL" id="JAKWBI020000070">
    <property type="protein sequence ID" value="KAJ2903815.1"/>
    <property type="molecule type" value="Genomic_DNA"/>
</dbReference>
<accession>A0AAD5WTK2</accession>
<comment type="caution">
    <text evidence="2">The sequence shown here is derived from an EMBL/GenBank/DDBJ whole genome shotgun (WGS) entry which is preliminary data.</text>
</comment>
<evidence type="ECO:0000313" key="3">
    <source>
        <dbReference type="Proteomes" id="UP001201980"/>
    </source>
</evidence>
<feature type="compositionally biased region" description="Basic and acidic residues" evidence="1">
    <location>
        <begin position="20"/>
        <end position="29"/>
    </location>
</feature>
<dbReference type="Proteomes" id="UP001201980">
    <property type="component" value="Unassembled WGS sequence"/>
</dbReference>
<reference evidence="2" key="1">
    <citation type="submission" date="2022-07" db="EMBL/GenBank/DDBJ databases">
        <title>Draft genome sequence of Zalerion maritima ATCC 34329, a (micro)plastics degrading marine fungus.</title>
        <authorList>
            <person name="Paco A."/>
            <person name="Goncalves M.F.M."/>
            <person name="Rocha-Santos T.A.P."/>
            <person name="Alves A."/>
        </authorList>
    </citation>
    <scope>NUCLEOTIDE SEQUENCE</scope>
    <source>
        <strain evidence="2">ATCC 34329</strain>
    </source>
</reference>
<sequence length="108" mass="12155">MDLTPGRSKKERVVPSSSSRGDKAAEKQVAEVKELMQKAWNSKKYQEECDAVKARLSDQNFNVKAYPDPLEPHPQQVIYPAGTDASTEARLREIMKKYLVPPADPPRS</sequence>
<gene>
    <name evidence="2" type="ORF">MKZ38_009289</name>
</gene>
<evidence type="ECO:0000256" key="1">
    <source>
        <dbReference type="SAM" id="MobiDB-lite"/>
    </source>
</evidence>
<evidence type="ECO:0000313" key="2">
    <source>
        <dbReference type="EMBL" id="KAJ2903815.1"/>
    </source>
</evidence>
<proteinExistence type="predicted"/>
<dbReference type="AlphaFoldDB" id="A0AAD5WTK2"/>
<organism evidence="2 3">
    <name type="scientific">Zalerion maritima</name>
    <dbReference type="NCBI Taxonomy" id="339359"/>
    <lineage>
        <taxon>Eukaryota</taxon>
        <taxon>Fungi</taxon>
        <taxon>Dikarya</taxon>
        <taxon>Ascomycota</taxon>
        <taxon>Pezizomycotina</taxon>
        <taxon>Sordariomycetes</taxon>
        <taxon>Lulworthiomycetidae</taxon>
        <taxon>Lulworthiales</taxon>
        <taxon>Lulworthiaceae</taxon>
        <taxon>Zalerion</taxon>
    </lineage>
</organism>
<name>A0AAD5WTK2_9PEZI</name>
<keyword evidence="3" id="KW-1185">Reference proteome</keyword>
<protein>
    <submittedName>
        <fullName evidence="2">Uncharacterized protein</fullName>
    </submittedName>
</protein>